<name>A0A0M3KCE4_ANISI</name>
<dbReference type="WBParaSite" id="ASIM_0001864401-mRNA-1">
    <property type="protein sequence ID" value="ASIM_0001864401-mRNA-1"/>
    <property type="gene ID" value="ASIM_0001864401"/>
</dbReference>
<evidence type="ECO:0000256" key="1">
    <source>
        <dbReference type="SAM" id="MobiDB-lite"/>
    </source>
</evidence>
<dbReference type="AlphaFoldDB" id="A0A0M3KCE4"/>
<sequence length="265" mass="29278">MHFSGPRSSSTVPSSLHNGTIENMRDQNAYNRNHNVRSWSAEQSPLRVVTNYNHVTSSSRNDTNDAVVCASAPLSWSDNLWLNNNNNNSGSMGGIGDNNNEFSVDQHHLPSTRSKADEWLEKTLQTSLSLGNSPAKQMHSYSASPISNDSLKNVIDYCKLKFQSSLTNAQNIDVFGQPVFNPLPEQSSAMTNGSPMNANNRYVSPELSQMKARNEESANGNRIEEDPFDVQWSQLSSAKADSTQQSFTNHNTTNPFYSHSSALTT</sequence>
<feature type="region of interest" description="Disordered" evidence="1">
    <location>
        <begin position="235"/>
        <end position="265"/>
    </location>
</feature>
<protein>
    <submittedName>
        <fullName evidence="4">Transcription factor</fullName>
    </submittedName>
</protein>
<feature type="compositionally biased region" description="Low complexity" evidence="1">
    <location>
        <begin position="1"/>
        <end position="15"/>
    </location>
</feature>
<accession>A0A0M3KCE4</accession>
<reference evidence="2 3" key="2">
    <citation type="submission" date="2018-11" db="EMBL/GenBank/DDBJ databases">
        <authorList>
            <consortium name="Pathogen Informatics"/>
        </authorList>
    </citation>
    <scope>NUCLEOTIDE SEQUENCE [LARGE SCALE GENOMIC DNA]</scope>
</reference>
<gene>
    <name evidence="2" type="ORF">ASIM_LOCUS18043</name>
</gene>
<reference evidence="4" key="1">
    <citation type="submission" date="2017-02" db="UniProtKB">
        <authorList>
            <consortium name="WormBaseParasite"/>
        </authorList>
    </citation>
    <scope>IDENTIFICATION</scope>
</reference>
<dbReference type="Proteomes" id="UP000267096">
    <property type="component" value="Unassembled WGS sequence"/>
</dbReference>
<proteinExistence type="predicted"/>
<organism evidence="4">
    <name type="scientific">Anisakis simplex</name>
    <name type="common">Herring worm</name>
    <dbReference type="NCBI Taxonomy" id="6269"/>
    <lineage>
        <taxon>Eukaryota</taxon>
        <taxon>Metazoa</taxon>
        <taxon>Ecdysozoa</taxon>
        <taxon>Nematoda</taxon>
        <taxon>Chromadorea</taxon>
        <taxon>Rhabditida</taxon>
        <taxon>Spirurina</taxon>
        <taxon>Ascaridomorpha</taxon>
        <taxon>Ascaridoidea</taxon>
        <taxon>Anisakidae</taxon>
        <taxon>Anisakis</taxon>
        <taxon>Anisakis simplex complex</taxon>
    </lineage>
</organism>
<dbReference type="EMBL" id="UYRR01034946">
    <property type="protein sequence ID" value="VDK62867.1"/>
    <property type="molecule type" value="Genomic_DNA"/>
</dbReference>
<feature type="region of interest" description="Disordered" evidence="1">
    <location>
        <begin position="1"/>
        <end position="23"/>
    </location>
</feature>
<evidence type="ECO:0000313" key="4">
    <source>
        <dbReference type="WBParaSite" id="ASIM_0001864401-mRNA-1"/>
    </source>
</evidence>
<evidence type="ECO:0000313" key="3">
    <source>
        <dbReference type="Proteomes" id="UP000267096"/>
    </source>
</evidence>
<evidence type="ECO:0000313" key="2">
    <source>
        <dbReference type="EMBL" id="VDK62867.1"/>
    </source>
</evidence>
<keyword evidence="3" id="KW-1185">Reference proteome</keyword>